<dbReference type="PROSITE" id="PS50931">
    <property type="entry name" value="HTH_LYSR"/>
    <property type="match status" value="1"/>
</dbReference>
<dbReference type="InterPro" id="IPR005119">
    <property type="entry name" value="LysR_subst-bd"/>
</dbReference>
<comment type="similarity">
    <text evidence="1">Belongs to the LysR transcriptional regulatory family.</text>
</comment>
<dbReference type="EMBL" id="LPIX01000066">
    <property type="protein sequence ID" value="KWE00791.1"/>
    <property type="molecule type" value="Genomic_DNA"/>
</dbReference>
<dbReference type="AlphaFoldDB" id="A0A107FW61"/>
<evidence type="ECO:0000313" key="6">
    <source>
        <dbReference type="EMBL" id="KWE00791.1"/>
    </source>
</evidence>
<evidence type="ECO:0000256" key="3">
    <source>
        <dbReference type="ARBA" id="ARBA00023125"/>
    </source>
</evidence>
<comment type="caution">
    <text evidence="6">The sequence shown here is derived from an EMBL/GenBank/DDBJ whole genome shotgun (WGS) entry which is preliminary data.</text>
</comment>
<dbReference type="InterPro" id="IPR000847">
    <property type="entry name" value="LysR_HTH_N"/>
</dbReference>
<evidence type="ECO:0000256" key="1">
    <source>
        <dbReference type="ARBA" id="ARBA00009437"/>
    </source>
</evidence>
<proteinExistence type="inferred from homology"/>
<evidence type="ECO:0000256" key="2">
    <source>
        <dbReference type="ARBA" id="ARBA00023015"/>
    </source>
</evidence>
<dbReference type="Gene3D" id="3.40.190.10">
    <property type="entry name" value="Periplasmic binding protein-like II"/>
    <property type="match status" value="2"/>
</dbReference>
<dbReference type="Pfam" id="PF00126">
    <property type="entry name" value="HTH_1"/>
    <property type="match status" value="1"/>
</dbReference>
<dbReference type="Pfam" id="PF03466">
    <property type="entry name" value="LysR_substrate"/>
    <property type="match status" value="1"/>
</dbReference>
<protein>
    <recommendedName>
        <fullName evidence="5">HTH lysR-type domain-containing protein</fullName>
    </recommendedName>
</protein>
<keyword evidence="4" id="KW-0804">Transcription</keyword>
<evidence type="ECO:0000256" key="4">
    <source>
        <dbReference type="ARBA" id="ARBA00023163"/>
    </source>
</evidence>
<name>A0A107FW61_9BURK</name>
<dbReference type="SUPFAM" id="SSF46785">
    <property type="entry name" value="Winged helix' DNA-binding domain"/>
    <property type="match status" value="1"/>
</dbReference>
<keyword evidence="3" id="KW-0238">DNA-binding</keyword>
<dbReference type="PANTHER" id="PTHR30537:SF5">
    <property type="entry name" value="HTH-TYPE TRANSCRIPTIONAL ACTIVATOR TTDR-RELATED"/>
    <property type="match status" value="1"/>
</dbReference>
<accession>A0A107FW61</accession>
<dbReference type="Proteomes" id="UP000062998">
    <property type="component" value="Unassembled WGS sequence"/>
</dbReference>
<dbReference type="InterPro" id="IPR058163">
    <property type="entry name" value="LysR-type_TF_proteobact-type"/>
</dbReference>
<dbReference type="InterPro" id="IPR036390">
    <property type="entry name" value="WH_DNA-bd_sf"/>
</dbReference>
<dbReference type="InterPro" id="IPR036388">
    <property type="entry name" value="WH-like_DNA-bd_sf"/>
</dbReference>
<reference evidence="6 7" key="1">
    <citation type="submission" date="2015-11" db="EMBL/GenBank/DDBJ databases">
        <title>Expanding the genomic diversity of Burkholderia species for the development of highly accurate diagnostics.</title>
        <authorList>
            <person name="Sahl J."/>
            <person name="Keim P."/>
            <person name="Wagner D."/>
        </authorList>
    </citation>
    <scope>NUCLEOTIDE SEQUENCE [LARGE SCALE GENOMIC DNA]</scope>
    <source>
        <strain evidence="6 7">MSMB2167WGS</strain>
    </source>
</reference>
<dbReference type="GO" id="GO:0003677">
    <property type="term" value="F:DNA binding"/>
    <property type="evidence" value="ECO:0007669"/>
    <property type="project" value="UniProtKB-KW"/>
</dbReference>
<keyword evidence="2" id="KW-0805">Transcription regulation</keyword>
<gene>
    <name evidence="6" type="ORF">WL73_18220</name>
</gene>
<organism evidence="6 7">
    <name type="scientific">Burkholderia ubonensis</name>
    <dbReference type="NCBI Taxonomy" id="101571"/>
    <lineage>
        <taxon>Bacteria</taxon>
        <taxon>Pseudomonadati</taxon>
        <taxon>Pseudomonadota</taxon>
        <taxon>Betaproteobacteria</taxon>
        <taxon>Burkholderiales</taxon>
        <taxon>Burkholderiaceae</taxon>
        <taxon>Burkholderia</taxon>
        <taxon>Burkholderia cepacia complex</taxon>
    </lineage>
</organism>
<dbReference type="PANTHER" id="PTHR30537">
    <property type="entry name" value="HTH-TYPE TRANSCRIPTIONAL REGULATOR"/>
    <property type="match status" value="1"/>
</dbReference>
<dbReference type="SUPFAM" id="SSF53850">
    <property type="entry name" value="Periplasmic binding protein-like II"/>
    <property type="match status" value="1"/>
</dbReference>
<feature type="domain" description="HTH lysR-type" evidence="5">
    <location>
        <begin position="37"/>
        <end position="95"/>
    </location>
</feature>
<dbReference type="Gene3D" id="1.10.10.10">
    <property type="entry name" value="Winged helix-like DNA-binding domain superfamily/Winged helix DNA-binding domain"/>
    <property type="match status" value="1"/>
</dbReference>
<evidence type="ECO:0000313" key="7">
    <source>
        <dbReference type="Proteomes" id="UP000062998"/>
    </source>
</evidence>
<evidence type="ECO:0000259" key="5">
    <source>
        <dbReference type="PROSITE" id="PS50931"/>
    </source>
</evidence>
<dbReference type="GO" id="GO:0003700">
    <property type="term" value="F:DNA-binding transcription factor activity"/>
    <property type="evidence" value="ECO:0007669"/>
    <property type="project" value="InterPro"/>
</dbReference>
<sequence>MLSGRNRILLKETLIGKSDFCQYAFIFSQHVAMTVRPPLNALHSFCVVVRAGGIRQAANVLNVSPGAVTRQVQVLEQHLSAKLFERGAGSTSTLTAAGRRLYNRIGEQMAVIEEALDGTSRAARRTTIVVNTGVTLAMHWLIPQLRAFSERHPRIHVQVQTADGDVDPGSPADVFIRREVSELRDLSSHELITERSVLVSSPSFMSDMPRQGPSDIRRWLAKVPRIGTRSRADLWPHWCAFHGLNNDALEPTLEFDNTVLAIQAAIQGLGVCVVPEMFVATMVSGGMLRMLHPERIETGSYSYAIGRRRDSARVNVFISWLRSLAT</sequence>